<feature type="transmembrane region" description="Helical" evidence="4">
    <location>
        <begin position="128"/>
        <end position="149"/>
    </location>
</feature>
<dbReference type="Pfam" id="PF25036">
    <property type="entry name" value="VPS13_VAB"/>
    <property type="match status" value="1"/>
</dbReference>
<dbReference type="GO" id="GO:0006869">
    <property type="term" value="P:lipid transport"/>
    <property type="evidence" value="ECO:0007669"/>
    <property type="project" value="UniProtKB-KW"/>
</dbReference>
<protein>
    <submittedName>
        <fullName evidence="8">Vacuolar protein sorting-associated protein, putative</fullName>
    </submittedName>
</protein>
<evidence type="ECO:0000259" key="7">
    <source>
        <dbReference type="Pfam" id="PF25037"/>
    </source>
</evidence>
<feature type="domain" description="Vacuolar protein sorting-associated protein 13 VPS13 adaptor binding" evidence="6">
    <location>
        <begin position="2071"/>
        <end position="2696"/>
    </location>
</feature>
<dbReference type="EMBL" id="EQ973828">
    <property type="protein sequence ID" value="EEF43780.1"/>
    <property type="molecule type" value="Genomic_DNA"/>
</dbReference>
<keyword evidence="3" id="KW-0445">Lipid transport</keyword>
<dbReference type="PANTHER" id="PTHR16166">
    <property type="entry name" value="VACUOLAR PROTEIN SORTING-ASSOCIATED PROTEIN VPS13"/>
    <property type="match status" value="1"/>
</dbReference>
<keyword evidence="9" id="KW-1185">Reference proteome</keyword>
<feature type="domain" description="Chorein N-terminal" evidence="5">
    <location>
        <begin position="196"/>
        <end position="451"/>
    </location>
</feature>
<accession>B9RXC4</accession>
<dbReference type="InterPro" id="IPR056748">
    <property type="entry name" value="VPS13-like_C"/>
</dbReference>
<dbReference type="Pfam" id="PF12624">
    <property type="entry name" value="VPS13_N"/>
    <property type="match status" value="2"/>
</dbReference>
<feature type="domain" description="Intermembrane lipid transfer protein VPS13-like C-terminal" evidence="7">
    <location>
        <begin position="3279"/>
        <end position="3348"/>
    </location>
</feature>
<dbReference type="STRING" id="3988.B9RXC4"/>
<evidence type="ECO:0000259" key="5">
    <source>
        <dbReference type="Pfam" id="PF12624"/>
    </source>
</evidence>
<sequence length="3482" mass="391012">MFEGLVHRVLVGYLGRYVKNIQKDQLKLSLWNEEVLLENVELIPEAFDYLQLPFAIKQGRVGRLSIKISWKKLGWDHPIIIVLEDVFICASQRNDHEWSMEAVESREYAGKQAQLAAAELAKLSRRVLVFKIFFFFLFSIIRFLTLSIIPEVQGTNVNFPSSFFLLQALFGLKFSSLTIKQSLVGSSGGKMAGGQVNKTVDIEGLEIYSTTLKGAIESTSWNDAACSTIWSSERSEGLTLEHLLHPFDVTISLVVNRAGKLDNDMAQYSIRAEITGLKISLDEVQLQQILILSDYISISRLREKYGRYRPSGHSLSRKQTGWQILWWHYAQESVLSDVRRKLRKTSWGYLGQRLNSRRKYINLYKIKLDFLQQEQAIDEFIFRELEQMEKEFDIDDILNYRSAAERELQEVLPDSSASNMGVNGIDISLKKSRNDERLLGRSRGWLNWLSRGMLGAGGTDDSTQFSGVVSDEVVKDIYEATKFHPSVFSSGVVDATDKMFICAIKLSIGQITAALYSKYSSQKIADLEFKDTVIECKLWEELAAIMCFIRSGKMVYPCNERLVLQIGRVCILISFLYVIEVDVSPNREVELSVKVMLQPLEVSYDVEFFLNFMEFFNVLKSIEFQQKRVLWSFNEFKDVKTRLLSKSEYTLSSQTKLSWDVSILNIIINIPGRDAISGKYNLVLELGSLVYTSKHGAESVVAKIQEQSHIFKQFSSSTFTTNFLTDFQIQDLYSYFSVELKNLELKLEIPQQAQTLTILEKFSASITFASCIISDESILKQLEVYVILPSIAANFSLPIYKSILALIGHLDSLHSTTRSLIPRNPYSHNVMLNQAWASAVGFSITAKLKSMSFHVDLAKDEESSSELTILLQESDICYSHTEFEECFVFTKALKVTTSPSKGENDSCILLSSENQFASGTAHFKDLGFGNSNQDSNCSDKDLSSEGSFQLHYKGHKGVDFVFQEYTIGLNDVDLHCYPRIFGRLIAFYERLSSYGTSSTCDKSFSHVMHGINPNKRPGFQFHRFGYSNFSETGSSDCASVSLDCYPFITISNSGSLDSLESSLSQSIPDWRKSFKLRDNKIRSSKFSLKKEFKAVHASPGNLCDTGVFDVDINISGVRIHFHDSSCIVGTVTVPASRCALLIYEDSLDFLCSMEGLLLKSPWWIKNLKDFIWGPSISNPSILNLRVKKGLSGSVTSQFEVSIGIQHVYCFLPPEYLAIIIGYFSSSDWSTNLSMQLVTENCDCIVTEKGNPVVYKFEILDSILILPVERDDHQFLKAELQQLYCSIILNCSPDDVLEDIPCECMVPTDKVAKANDCLNIYGRDLFLSLLLCKDDGYGCLILNEDNGFNNITLIAPLSADVWVRLPCESEPCLNSSSASTCVMSRIANCQLHADDCYTLDGFEALVDVINQFSSIGNESKYFTSDILQFFQLKRSLKESGGVPTVASGMVFTEARCCANSLSVILYQSKRDSIMEKPIAKADMQLICSASLINETPVELDLSFSSLAIHSLPDSVMIAQCANAHSASSALHIFFSNSIEAENEFHICLPSLNIWLHVLDSSAVIGIYNYYSKRMSETLVVESSSKSLSKDMADHTENATFSVSQSSLLKNNSPFDHPNEHTNQDSFVLSVRSECIGLTVHFPIWDSQSAVCEIETAEVQEQRPRFVSSHATEGKKCKFMAVTAHSRNSRLSMVGKNVRLKSILEKTSGTVGICEDKSITTWPFFQISEVDVMTEICNNHMNIAVIKLEVQVDRVDMWLSHQVLCFWYGVQFDIPETGTSQSSIESMDLKLQSRKVSLLISDERWSCGGPLLEILMRNSLLQLAVTENSVDSSVASDLEVNYNNIHKVLWEPFVEPWKFQINMIRRQKRSALLNCSGTTDIHLSSTAPLNLNCTESFIECVFRTVEMVNDAWHPTGTADPSGIQRFSNPQYTESMNKGRYAPYILQNLTSLPLVYHVFQGLVNIDEFNASEMVEGEAVEPGASVPIYLMETPEEQLVRFRSAQSFDRLSEKQSIGVVHHFMSIQLEGMSLPSFPISMDLVGVTCFEVDFSKASDKIEVDKKKDVSKYNLNSEENPKSHTHTGFTVPVVFDVSVQRYSKLLRLYSTVILSNATSMPLELRFDIPFGLSPKILDPIYPGQEVPLPLHLAEAGRLRWRPLGSSYLWSEAHDLSNILSQQMKIGFLRSFVCYPTHPSSDPFRCCISVQNFSLPSSGKSKKGLSPCANTTQKQSVEISTHDWKQSKKRVIHQVTLSTPLVLNNYLPDVVSLTIESGGVTRTALLSEVESYFHHVDPSHDLGLEFSVQGFKSSSLKFPRTEIFSTMAKFNGNKFSVTETMTFDPELPNGPLYVAVEKMMNAFSGAREIFICVPFLLYNCTGVPLNISKSAVEMNRNHHTIPSCYCFEDELQDKKDGLSLLSSDWDACAIAPQQSDKHALVPENMCSNSESTSRDSDVDTERGKAKACMYSPSAISSIGEFTVRIRRCLPEHVAEKETNSSWSEPFLLVPPSGSITVHVPRSSPNAAFIISVTSSALGGPFAGRTQAITFQPSRDLCYKQKGTELYVHLRIGQQSHLHWTDTMRDLLVSIRFNEPSWQWSGSFLPDHLGDTQVKMRNHISGSLHMIRVEVQNADVSNTDEKIVGSLHGNSGTNLILLSDDDTGFMPYRIDNFSKERLRIYQQRCETFDTVIHPYTSCPYAWDEPFYPHRLTVEVPGERVIGLYALDDLREYKPVHLKSTSEKPERTLFLSTHAEGATKVLSIIDSGYHSLKDLTDPIPSWFHIESNYNQKPENFVDYKEKISLAISCIGISLINAYPQELLFACAKDISLTLLQSLDQQKLCFQISSLQIDNQLRTTPYPVILSFNPEYRSNIASQRAMDDIANLKSERLLQISSDSCCGPVVDLAIVTWRKKDISLVSFEYISLRVANFRLELEQELILSLLDFFRSVSSRFQSRVLLNSDPSCYPLIYDLGFTHTRIYECVKTRENHLHETNVLMFNKSQIRSSSLPSVVPIGAPWQQICFSAKRQKKIYVELFDLAPIKFTLSFSSAPWMVRNGFLTSEESIIHRGLMALADVEGARIHLKQLTIAHQMASWESMQDILTRHYTRQLLHEMYKVFASAGVIGNPMGFARNLGLGIRDFLSVPARSIMQSPTGIITGMAQGTTSLLSNTVYALSDAATQFSKAARKGIVAFTFDDQSRMEKQQKGVSLHSKGVINEVLEGLTGLLQSPIKEAEKHGLPGVLSGIALGVTGLVARPAASILEVTGKTAESIRNRSKLYQIGSQQYRVRLPRPLNRELPLRPYSLEEAVGTSVLMEVDDDLKLKDEVFMMCKSLKQAGKFVVITERLIMIVSCSSLVDLGKPEFQGVPADPEWVVESEIGLDSLIHADKVEEVVHIVGSSSDGLLRQNHHQSKRGGGTRTKHWSSHSTRLPLFQTNLELASNKDAEDLLEMLLSIIELGKGRGWGSAYLLHKSNIIWKQENPSLFFGGNQL</sequence>
<dbReference type="FunCoup" id="B9RXC4">
    <property type="interactions" value="358"/>
</dbReference>
<dbReference type="InParanoid" id="B9RXC4"/>
<evidence type="ECO:0000259" key="6">
    <source>
        <dbReference type="Pfam" id="PF25036"/>
    </source>
</evidence>
<dbReference type="GO" id="GO:0006623">
    <property type="term" value="P:protein targeting to vacuole"/>
    <property type="evidence" value="ECO:0000318"/>
    <property type="project" value="GO_Central"/>
</dbReference>
<dbReference type="Proteomes" id="UP000008311">
    <property type="component" value="Unassembled WGS sequence"/>
</dbReference>
<evidence type="ECO:0000256" key="4">
    <source>
        <dbReference type="SAM" id="Phobius"/>
    </source>
</evidence>
<evidence type="ECO:0000256" key="3">
    <source>
        <dbReference type="ARBA" id="ARBA00023055"/>
    </source>
</evidence>
<dbReference type="Pfam" id="PF25037">
    <property type="entry name" value="VPS13_C"/>
    <property type="match status" value="1"/>
</dbReference>
<dbReference type="InterPro" id="IPR026854">
    <property type="entry name" value="VPS13_N"/>
</dbReference>
<evidence type="ECO:0000256" key="2">
    <source>
        <dbReference type="ARBA" id="ARBA00022448"/>
    </source>
</evidence>
<name>B9RXC4_RICCO</name>
<evidence type="ECO:0000256" key="1">
    <source>
        <dbReference type="ARBA" id="ARBA00006545"/>
    </source>
</evidence>
<proteinExistence type="inferred from homology"/>
<evidence type="ECO:0000313" key="9">
    <source>
        <dbReference type="Proteomes" id="UP000008311"/>
    </source>
</evidence>
<evidence type="ECO:0000313" key="8">
    <source>
        <dbReference type="EMBL" id="EEF43780.1"/>
    </source>
</evidence>
<gene>
    <name evidence="8" type="ORF">RCOM_0902510</name>
</gene>
<keyword evidence="4" id="KW-0812">Transmembrane</keyword>
<keyword evidence="4" id="KW-1133">Transmembrane helix</keyword>
<dbReference type="eggNOG" id="KOG1796">
    <property type="taxonomic scope" value="Eukaryota"/>
</dbReference>
<dbReference type="PANTHER" id="PTHR16166:SF143">
    <property type="entry name" value="PROTEIN SORTING-ASSOCIATED PROTEIN, PUTATIVE (DUF1162)-RELATED"/>
    <property type="match status" value="1"/>
</dbReference>
<keyword evidence="2" id="KW-0813">Transport</keyword>
<comment type="similarity">
    <text evidence="1">Belongs to the VPS13 family.</text>
</comment>
<dbReference type="eggNOG" id="KOG1809">
    <property type="taxonomic scope" value="Eukaryota"/>
</dbReference>
<dbReference type="InterPro" id="IPR009543">
    <property type="entry name" value="VPS13_VAB"/>
</dbReference>
<feature type="domain" description="Chorein N-terminal" evidence="5">
    <location>
        <begin position="1"/>
        <end position="126"/>
    </location>
</feature>
<reference evidence="9" key="1">
    <citation type="journal article" date="2010" name="Nat. Biotechnol.">
        <title>Draft genome sequence of the oilseed species Ricinus communis.</title>
        <authorList>
            <person name="Chan A.P."/>
            <person name="Crabtree J."/>
            <person name="Zhao Q."/>
            <person name="Lorenzi H."/>
            <person name="Orvis J."/>
            <person name="Puiu D."/>
            <person name="Melake-Berhan A."/>
            <person name="Jones K.M."/>
            <person name="Redman J."/>
            <person name="Chen G."/>
            <person name="Cahoon E.B."/>
            <person name="Gedil M."/>
            <person name="Stanke M."/>
            <person name="Haas B.J."/>
            <person name="Wortman J.R."/>
            <person name="Fraser-Liggett C.M."/>
            <person name="Ravel J."/>
            <person name="Rabinowicz P.D."/>
        </authorList>
    </citation>
    <scope>NUCLEOTIDE SEQUENCE [LARGE SCALE GENOMIC DNA]</scope>
    <source>
        <strain evidence="9">cv. Hale</strain>
    </source>
</reference>
<keyword evidence="4" id="KW-0472">Membrane</keyword>
<dbReference type="InterPro" id="IPR026847">
    <property type="entry name" value="VPS13"/>
</dbReference>
<organism evidence="8 9">
    <name type="scientific">Ricinus communis</name>
    <name type="common">Castor bean</name>
    <dbReference type="NCBI Taxonomy" id="3988"/>
    <lineage>
        <taxon>Eukaryota</taxon>
        <taxon>Viridiplantae</taxon>
        <taxon>Streptophyta</taxon>
        <taxon>Embryophyta</taxon>
        <taxon>Tracheophyta</taxon>
        <taxon>Spermatophyta</taxon>
        <taxon>Magnoliopsida</taxon>
        <taxon>eudicotyledons</taxon>
        <taxon>Gunneridae</taxon>
        <taxon>Pentapetalae</taxon>
        <taxon>rosids</taxon>
        <taxon>fabids</taxon>
        <taxon>Malpighiales</taxon>
        <taxon>Euphorbiaceae</taxon>
        <taxon>Acalyphoideae</taxon>
        <taxon>Acalypheae</taxon>
        <taxon>Ricinus</taxon>
    </lineage>
</organism>
<dbReference type="GO" id="GO:0045053">
    <property type="term" value="P:protein retention in Golgi apparatus"/>
    <property type="evidence" value="ECO:0000318"/>
    <property type="project" value="GO_Central"/>
</dbReference>